<keyword evidence="2" id="KW-1185">Reference proteome</keyword>
<gene>
    <name evidence="1" type="ORF">ACHAWO_008804</name>
</gene>
<sequence>MDAAEALELEDASQAVAVADYPVLTRVTFQLVQHVHALRKLFDTKEPQVFPIRPTDKSKVQYACGDASREGFANATQYPNLVIDDIETESSNLREALNIANCDVAAGRHDGCELWQATDNAVCLAVCNKGMSSVRHLFDLLVDIKVLCHSGERMIATGIDGLSRGDEESGIALGYDLRDFLPLDVSAFDYPDNKLEE</sequence>
<dbReference type="Proteomes" id="UP001530400">
    <property type="component" value="Unassembled WGS sequence"/>
</dbReference>
<dbReference type="EMBL" id="JALLPJ020001205">
    <property type="protein sequence ID" value="KAL3774206.1"/>
    <property type="molecule type" value="Genomic_DNA"/>
</dbReference>
<evidence type="ECO:0000313" key="2">
    <source>
        <dbReference type="Proteomes" id="UP001530400"/>
    </source>
</evidence>
<protein>
    <submittedName>
        <fullName evidence="1">Uncharacterized protein</fullName>
    </submittedName>
</protein>
<proteinExistence type="predicted"/>
<name>A0ABD3NGT1_9STRA</name>
<reference evidence="1 2" key="1">
    <citation type="submission" date="2024-10" db="EMBL/GenBank/DDBJ databases">
        <title>Updated reference genomes for cyclostephanoid diatoms.</title>
        <authorList>
            <person name="Roberts W.R."/>
            <person name="Alverson A.J."/>
        </authorList>
    </citation>
    <scope>NUCLEOTIDE SEQUENCE [LARGE SCALE GENOMIC DNA]</scope>
    <source>
        <strain evidence="1 2">AJA010-31</strain>
    </source>
</reference>
<accession>A0ABD3NGT1</accession>
<organism evidence="1 2">
    <name type="scientific">Cyclotella atomus</name>
    <dbReference type="NCBI Taxonomy" id="382360"/>
    <lineage>
        <taxon>Eukaryota</taxon>
        <taxon>Sar</taxon>
        <taxon>Stramenopiles</taxon>
        <taxon>Ochrophyta</taxon>
        <taxon>Bacillariophyta</taxon>
        <taxon>Coscinodiscophyceae</taxon>
        <taxon>Thalassiosirophycidae</taxon>
        <taxon>Stephanodiscales</taxon>
        <taxon>Stephanodiscaceae</taxon>
        <taxon>Cyclotella</taxon>
    </lineage>
</organism>
<evidence type="ECO:0000313" key="1">
    <source>
        <dbReference type="EMBL" id="KAL3774206.1"/>
    </source>
</evidence>
<comment type="caution">
    <text evidence="1">The sequence shown here is derived from an EMBL/GenBank/DDBJ whole genome shotgun (WGS) entry which is preliminary data.</text>
</comment>
<dbReference type="AlphaFoldDB" id="A0ABD3NGT1"/>